<accession>A0ACC7NVR8</accession>
<dbReference type="EMBL" id="JBJURJ010000004">
    <property type="protein sequence ID" value="MFM9328150.1"/>
    <property type="molecule type" value="Genomic_DNA"/>
</dbReference>
<proteinExistence type="predicted"/>
<evidence type="ECO:0000313" key="2">
    <source>
        <dbReference type="Proteomes" id="UP001631969"/>
    </source>
</evidence>
<dbReference type="Proteomes" id="UP001631969">
    <property type="component" value="Unassembled WGS sequence"/>
</dbReference>
<name>A0ACC7NVR8_9BACL</name>
<reference evidence="1" key="1">
    <citation type="submission" date="2024-12" db="EMBL/GenBank/DDBJ databases">
        <authorList>
            <person name="Wu N."/>
        </authorList>
    </citation>
    <scope>NUCLEOTIDE SEQUENCE</scope>
    <source>
        <strain evidence="1">P15</strain>
    </source>
</reference>
<sequence length="75" mass="8689">MISKKEARDAMKGMTTLRKELEKERARLKGSMKTLRKHARAGTAPDWSEDLMKLYGSPDYSFGKVLKLMRKNKML</sequence>
<comment type="caution">
    <text evidence="1">The sequence shown here is derived from an EMBL/GenBank/DDBJ whole genome shotgun (WGS) entry which is preliminary data.</text>
</comment>
<keyword evidence="2" id="KW-1185">Reference proteome</keyword>
<protein>
    <submittedName>
        <fullName evidence="1">Uncharacterized protein</fullName>
    </submittedName>
</protein>
<evidence type="ECO:0000313" key="1">
    <source>
        <dbReference type="EMBL" id="MFM9328150.1"/>
    </source>
</evidence>
<gene>
    <name evidence="1" type="ORF">ACI1P1_07625</name>
</gene>
<organism evidence="1 2">
    <name type="scientific">Paenibacillus mesotrionivorans</name>
    <dbReference type="NCBI Taxonomy" id="3160968"/>
    <lineage>
        <taxon>Bacteria</taxon>
        <taxon>Bacillati</taxon>
        <taxon>Bacillota</taxon>
        <taxon>Bacilli</taxon>
        <taxon>Bacillales</taxon>
        <taxon>Paenibacillaceae</taxon>
        <taxon>Paenibacillus</taxon>
    </lineage>
</organism>